<sequence>MGRCQGAASEAMQLAFSLCPGTITLRCEILPVSTVVTSDLRKFYILGLFKYPQQLRDLLTRRGASQMRQVHKNDGKGGRQIDGLGIVPRYSPE</sequence>
<dbReference type="EMBL" id="KN832870">
    <property type="protein sequence ID" value="KIN09162.1"/>
    <property type="molecule type" value="Genomic_DNA"/>
</dbReference>
<organism evidence="2 3">
    <name type="scientific">Oidiodendron maius (strain Zn)</name>
    <dbReference type="NCBI Taxonomy" id="913774"/>
    <lineage>
        <taxon>Eukaryota</taxon>
        <taxon>Fungi</taxon>
        <taxon>Dikarya</taxon>
        <taxon>Ascomycota</taxon>
        <taxon>Pezizomycotina</taxon>
        <taxon>Leotiomycetes</taxon>
        <taxon>Leotiomycetes incertae sedis</taxon>
        <taxon>Myxotrichaceae</taxon>
        <taxon>Oidiodendron</taxon>
    </lineage>
</organism>
<dbReference type="AlphaFoldDB" id="A0A0C3I4A7"/>
<proteinExistence type="predicted"/>
<dbReference type="HOGENOM" id="CLU_2405389_0_0_1"/>
<feature type="region of interest" description="Disordered" evidence="1">
    <location>
        <begin position="68"/>
        <end position="93"/>
    </location>
</feature>
<evidence type="ECO:0000313" key="3">
    <source>
        <dbReference type="Proteomes" id="UP000054321"/>
    </source>
</evidence>
<dbReference type="InParanoid" id="A0A0C3I4A7"/>
<protein>
    <submittedName>
        <fullName evidence="2">Uncharacterized protein</fullName>
    </submittedName>
</protein>
<evidence type="ECO:0000313" key="2">
    <source>
        <dbReference type="EMBL" id="KIN09162.1"/>
    </source>
</evidence>
<name>A0A0C3I4A7_OIDMZ</name>
<reference evidence="2 3" key="1">
    <citation type="submission" date="2014-04" db="EMBL/GenBank/DDBJ databases">
        <authorList>
            <consortium name="DOE Joint Genome Institute"/>
            <person name="Kuo A."/>
            <person name="Martino E."/>
            <person name="Perotto S."/>
            <person name="Kohler A."/>
            <person name="Nagy L.G."/>
            <person name="Floudas D."/>
            <person name="Copeland A."/>
            <person name="Barry K.W."/>
            <person name="Cichocki N."/>
            <person name="Veneault-Fourrey C."/>
            <person name="LaButti K."/>
            <person name="Lindquist E.A."/>
            <person name="Lipzen A."/>
            <person name="Lundell T."/>
            <person name="Morin E."/>
            <person name="Murat C."/>
            <person name="Sun H."/>
            <person name="Tunlid A."/>
            <person name="Henrissat B."/>
            <person name="Grigoriev I.V."/>
            <person name="Hibbett D.S."/>
            <person name="Martin F."/>
            <person name="Nordberg H.P."/>
            <person name="Cantor M.N."/>
            <person name="Hua S.X."/>
        </authorList>
    </citation>
    <scope>NUCLEOTIDE SEQUENCE [LARGE SCALE GENOMIC DNA]</scope>
    <source>
        <strain evidence="2 3">Zn</strain>
    </source>
</reference>
<dbReference type="Proteomes" id="UP000054321">
    <property type="component" value="Unassembled WGS sequence"/>
</dbReference>
<reference evidence="3" key="2">
    <citation type="submission" date="2015-01" db="EMBL/GenBank/DDBJ databases">
        <title>Evolutionary Origins and Diversification of the Mycorrhizal Mutualists.</title>
        <authorList>
            <consortium name="DOE Joint Genome Institute"/>
            <consortium name="Mycorrhizal Genomics Consortium"/>
            <person name="Kohler A."/>
            <person name="Kuo A."/>
            <person name="Nagy L.G."/>
            <person name="Floudas D."/>
            <person name="Copeland A."/>
            <person name="Barry K.W."/>
            <person name="Cichocki N."/>
            <person name="Veneault-Fourrey C."/>
            <person name="LaButti K."/>
            <person name="Lindquist E.A."/>
            <person name="Lipzen A."/>
            <person name="Lundell T."/>
            <person name="Morin E."/>
            <person name="Murat C."/>
            <person name="Riley R."/>
            <person name="Ohm R."/>
            <person name="Sun H."/>
            <person name="Tunlid A."/>
            <person name="Henrissat B."/>
            <person name="Grigoriev I.V."/>
            <person name="Hibbett D.S."/>
            <person name="Martin F."/>
        </authorList>
    </citation>
    <scope>NUCLEOTIDE SEQUENCE [LARGE SCALE GENOMIC DNA]</scope>
    <source>
        <strain evidence="3">Zn</strain>
    </source>
</reference>
<feature type="non-terminal residue" evidence="2">
    <location>
        <position position="93"/>
    </location>
</feature>
<keyword evidence="3" id="KW-1185">Reference proteome</keyword>
<evidence type="ECO:0000256" key="1">
    <source>
        <dbReference type="SAM" id="MobiDB-lite"/>
    </source>
</evidence>
<gene>
    <name evidence="2" type="ORF">OIDMADRAFT_16828</name>
</gene>
<accession>A0A0C3I4A7</accession>